<dbReference type="OrthoDB" id="5295943at2"/>
<evidence type="ECO:0000313" key="2">
    <source>
        <dbReference type="EMBL" id="OZI18291.1"/>
    </source>
</evidence>
<proteinExistence type="predicted"/>
<dbReference type="AlphaFoldDB" id="A0A261QZZ5"/>
<keyword evidence="3" id="KW-1185">Reference proteome</keyword>
<dbReference type="Proteomes" id="UP000216947">
    <property type="component" value="Unassembled WGS sequence"/>
</dbReference>
<organism evidence="2 3">
    <name type="scientific">Bordetella genomosp. 7</name>
    <dbReference type="NCBI Taxonomy" id="1416805"/>
    <lineage>
        <taxon>Bacteria</taxon>
        <taxon>Pseudomonadati</taxon>
        <taxon>Pseudomonadota</taxon>
        <taxon>Betaproteobacteria</taxon>
        <taxon>Burkholderiales</taxon>
        <taxon>Alcaligenaceae</taxon>
        <taxon>Bordetella</taxon>
    </lineage>
</organism>
<feature type="region of interest" description="Disordered" evidence="1">
    <location>
        <begin position="57"/>
        <end position="81"/>
    </location>
</feature>
<feature type="compositionally biased region" description="Pro residues" evidence="1">
    <location>
        <begin position="63"/>
        <end position="75"/>
    </location>
</feature>
<protein>
    <submittedName>
        <fullName evidence="2">Uncharacterized protein</fullName>
    </submittedName>
</protein>
<dbReference type="PIRSF" id="PIRSF032131">
    <property type="entry name" value="UCP032131"/>
    <property type="match status" value="1"/>
</dbReference>
<name>A0A261QZZ5_9BORD</name>
<dbReference type="InterPro" id="IPR009562">
    <property type="entry name" value="DUF1178"/>
</dbReference>
<evidence type="ECO:0000256" key="1">
    <source>
        <dbReference type="SAM" id="MobiDB-lite"/>
    </source>
</evidence>
<evidence type="ECO:0000313" key="3">
    <source>
        <dbReference type="Proteomes" id="UP000216947"/>
    </source>
</evidence>
<dbReference type="RefSeq" id="WP_026640214.1">
    <property type="nucleotide sequence ID" value="NZ_NEVI01000017.1"/>
</dbReference>
<dbReference type="EMBL" id="NEVK01000006">
    <property type="protein sequence ID" value="OZI18291.1"/>
    <property type="molecule type" value="Genomic_DNA"/>
</dbReference>
<sequence>MALKVFDLQCEQGHVFEGWFGSHEDYDTQQAQGLVTCPMCSSATITKRMSAPRLNVSHLHAQPQPPARPAQPPGPGDAAAMARLQAAVLQQMRELIRKTENVGPRFAEEARRIHEGEADERPIRGTATPEERVALSEEGIDVLALPDFLDDDRLQ</sequence>
<reference evidence="3" key="1">
    <citation type="submission" date="2017-05" db="EMBL/GenBank/DDBJ databases">
        <title>Complete and WGS of Bordetella genogroups.</title>
        <authorList>
            <person name="Spilker T."/>
            <person name="Lipuma J."/>
        </authorList>
    </citation>
    <scope>NUCLEOTIDE SEQUENCE [LARGE SCALE GENOMIC DNA]</scope>
    <source>
        <strain evidence="3">AU18089</strain>
    </source>
</reference>
<comment type="caution">
    <text evidence="2">The sequence shown here is derived from an EMBL/GenBank/DDBJ whole genome shotgun (WGS) entry which is preliminary data.</text>
</comment>
<gene>
    <name evidence="2" type="ORF">CAL19_11990</name>
</gene>
<accession>A0A261QZZ5</accession>
<dbReference type="Pfam" id="PF06676">
    <property type="entry name" value="DUF1178"/>
    <property type="match status" value="1"/>
</dbReference>
<feature type="region of interest" description="Disordered" evidence="1">
    <location>
        <begin position="110"/>
        <end position="135"/>
    </location>
</feature>